<dbReference type="GO" id="GO:0016301">
    <property type="term" value="F:kinase activity"/>
    <property type="evidence" value="ECO:0007669"/>
    <property type="project" value="InterPro"/>
</dbReference>
<dbReference type="EMBL" id="LKCN02000001">
    <property type="protein sequence ID" value="RCI15984.1"/>
    <property type="molecule type" value="Genomic_DNA"/>
</dbReference>
<evidence type="ECO:0000313" key="5">
    <source>
        <dbReference type="EMBL" id="RCI15984.1"/>
    </source>
</evidence>
<evidence type="ECO:0000256" key="3">
    <source>
        <dbReference type="SAM" id="Phobius"/>
    </source>
</evidence>
<name>A0A367LNH6_9HYPO</name>
<keyword evidence="6" id="KW-1185">Reference proteome</keyword>
<dbReference type="Proteomes" id="UP000253664">
    <property type="component" value="Unassembled WGS sequence"/>
</dbReference>
<accession>A0A367LNH6</accession>
<dbReference type="InterPro" id="IPR027417">
    <property type="entry name" value="P-loop_NTPase"/>
</dbReference>
<protein>
    <recommendedName>
        <fullName evidence="4">Zeta toxin domain-containing protein</fullName>
    </recommendedName>
</protein>
<dbReference type="GO" id="GO:0005524">
    <property type="term" value="F:ATP binding"/>
    <property type="evidence" value="ECO:0007669"/>
    <property type="project" value="UniProtKB-KW"/>
</dbReference>
<dbReference type="SUPFAM" id="SSF52540">
    <property type="entry name" value="P-loop containing nucleoside triphosphate hydrolases"/>
    <property type="match status" value="1"/>
</dbReference>
<sequence>MMASSYRLSDAESQQIFRTRIVPAEVAAAPDPTSRHRQPFALLIVGQIGAGKSTLSPRLLAALRGEGEGGPVTHLVADAFKRYHPAYASLLSSSSSPPALASAATGPDARRWLIMAAEEVARRKGNVLIESACRYVEDFKTLLEIFGSGGGCYGLCVVFLAVPLALSRLGIAMRFYTGSESRLTPAVVHDQSCDGLLRAAAFVDGDDPAVAFRLLVLRRDGNVVFCPPGGLVDALTAERGRRLRAEERETVDRELGLLKTCGSGHAAKLADEIGALLLPLTEGGDDALTVVEVRPLEIKRGTGEDGQAWNVLRLP</sequence>
<keyword evidence="3" id="KW-0812">Transmembrane</keyword>
<keyword evidence="3" id="KW-1133">Transmembrane helix</keyword>
<keyword evidence="2" id="KW-0067">ATP-binding</keyword>
<feature type="transmembrane region" description="Helical" evidence="3">
    <location>
        <begin position="145"/>
        <end position="166"/>
    </location>
</feature>
<reference evidence="5 6" key="1">
    <citation type="journal article" date="2015" name="BMC Genomics">
        <title>Insights from the genome of Ophiocordyceps polyrhachis-furcata to pathogenicity and host specificity in insect fungi.</title>
        <authorList>
            <person name="Wichadakul D."/>
            <person name="Kobmoo N."/>
            <person name="Ingsriswang S."/>
            <person name="Tangphatsornruang S."/>
            <person name="Chantasingh D."/>
            <person name="Luangsa-ard J.J."/>
            <person name="Eurwilaichitr L."/>
        </authorList>
    </citation>
    <scope>NUCLEOTIDE SEQUENCE [LARGE SCALE GENOMIC DNA]</scope>
    <source>
        <strain evidence="5 6">BCC 54312</strain>
    </source>
</reference>
<feature type="domain" description="Zeta toxin" evidence="4">
    <location>
        <begin position="34"/>
        <end position="224"/>
    </location>
</feature>
<evidence type="ECO:0000259" key="4">
    <source>
        <dbReference type="Pfam" id="PF06414"/>
    </source>
</evidence>
<evidence type="ECO:0000313" key="6">
    <source>
        <dbReference type="Proteomes" id="UP000253664"/>
    </source>
</evidence>
<keyword evidence="3" id="KW-0472">Membrane</keyword>
<keyword evidence="1" id="KW-0547">Nucleotide-binding</keyword>
<dbReference type="Gene3D" id="3.40.50.300">
    <property type="entry name" value="P-loop containing nucleotide triphosphate hydrolases"/>
    <property type="match status" value="1"/>
</dbReference>
<dbReference type="OrthoDB" id="2881954at2759"/>
<organism evidence="5 6">
    <name type="scientific">Ophiocordyceps polyrhachis-furcata BCC 54312</name>
    <dbReference type="NCBI Taxonomy" id="1330021"/>
    <lineage>
        <taxon>Eukaryota</taxon>
        <taxon>Fungi</taxon>
        <taxon>Dikarya</taxon>
        <taxon>Ascomycota</taxon>
        <taxon>Pezizomycotina</taxon>
        <taxon>Sordariomycetes</taxon>
        <taxon>Hypocreomycetidae</taxon>
        <taxon>Hypocreales</taxon>
        <taxon>Ophiocordycipitaceae</taxon>
        <taxon>Ophiocordyceps</taxon>
    </lineage>
</organism>
<comment type="caution">
    <text evidence="5">The sequence shown here is derived from an EMBL/GenBank/DDBJ whole genome shotgun (WGS) entry which is preliminary data.</text>
</comment>
<gene>
    <name evidence="5" type="ORF">L249_2997</name>
</gene>
<dbReference type="InterPro" id="IPR010488">
    <property type="entry name" value="Zeta_toxin_domain"/>
</dbReference>
<evidence type="ECO:0000256" key="2">
    <source>
        <dbReference type="ARBA" id="ARBA00022840"/>
    </source>
</evidence>
<dbReference type="AlphaFoldDB" id="A0A367LNH6"/>
<evidence type="ECO:0000256" key="1">
    <source>
        <dbReference type="ARBA" id="ARBA00022741"/>
    </source>
</evidence>
<dbReference type="Pfam" id="PF06414">
    <property type="entry name" value="Zeta_toxin"/>
    <property type="match status" value="1"/>
</dbReference>
<proteinExistence type="predicted"/>